<dbReference type="Proteomes" id="UP000249065">
    <property type="component" value="Unassembled WGS sequence"/>
</dbReference>
<dbReference type="PRINTS" id="PR01805">
    <property type="entry name" value="VACJLIPOPROT"/>
</dbReference>
<evidence type="ECO:0000256" key="2">
    <source>
        <dbReference type="ARBA" id="ARBA00022729"/>
    </source>
</evidence>
<dbReference type="GO" id="GO:0016020">
    <property type="term" value="C:membrane"/>
    <property type="evidence" value="ECO:0007669"/>
    <property type="project" value="InterPro"/>
</dbReference>
<accession>A0A327M4K0</accession>
<reference evidence="5" key="1">
    <citation type="submission" date="2018-06" db="EMBL/GenBank/DDBJ databases">
        <authorList>
            <person name="Khan S.A."/>
        </authorList>
    </citation>
    <scope>NUCLEOTIDE SEQUENCE [LARGE SCALE GENOMIC DNA]</scope>
    <source>
        <strain evidence="5">DB-1506</strain>
    </source>
</reference>
<organism evidence="4 5">
    <name type="scientific">Roseicella frigidaeris</name>
    <dbReference type="NCBI Taxonomy" id="2230885"/>
    <lineage>
        <taxon>Bacteria</taxon>
        <taxon>Pseudomonadati</taxon>
        <taxon>Pseudomonadota</taxon>
        <taxon>Alphaproteobacteria</taxon>
        <taxon>Acetobacterales</taxon>
        <taxon>Roseomonadaceae</taxon>
        <taxon>Roseicella</taxon>
    </lineage>
</organism>
<dbReference type="GO" id="GO:0120010">
    <property type="term" value="P:intermembrane phospholipid transfer"/>
    <property type="evidence" value="ECO:0007669"/>
    <property type="project" value="TreeGrafter"/>
</dbReference>
<dbReference type="EMBL" id="QLIX01000019">
    <property type="protein sequence ID" value="RAI57234.1"/>
    <property type="molecule type" value="Genomic_DNA"/>
</dbReference>
<protein>
    <recommendedName>
        <fullName evidence="6">VacJ family lipoprotein</fullName>
    </recommendedName>
</protein>
<comment type="similarity">
    <text evidence="1">Belongs to the MlaA family.</text>
</comment>
<dbReference type="AlphaFoldDB" id="A0A327M4K0"/>
<dbReference type="InterPro" id="IPR007428">
    <property type="entry name" value="MlaA"/>
</dbReference>
<name>A0A327M4K0_9PROT</name>
<dbReference type="RefSeq" id="WP_111471565.1">
    <property type="nucleotide sequence ID" value="NZ_QLIX01000019.1"/>
</dbReference>
<evidence type="ECO:0000256" key="3">
    <source>
        <dbReference type="SAM" id="SignalP"/>
    </source>
</evidence>
<dbReference type="Pfam" id="PF04333">
    <property type="entry name" value="MlaA"/>
    <property type="match status" value="1"/>
</dbReference>
<feature type="chain" id="PRO_5016238168" description="VacJ family lipoprotein" evidence="3">
    <location>
        <begin position="28"/>
        <end position="243"/>
    </location>
</feature>
<comment type="caution">
    <text evidence="4">The sequence shown here is derived from an EMBL/GenBank/DDBJ whole genome shotgun (WGS) entry which is preliminary data.</text>
</comment>
<keyword evidence="2 3" id="KW-0732">Signal</keyword>
<evidence type="ECO:0000256" key="1">
    <source>
        <dbReference type="ARBA" id="ARBA00010634"/>
    </source>
</evidence>
<proteinExistence type="inferred from homology"/>
<keyword evidence="5" id="KW-1185">Reference proteome</keyword>
<dbReference type="PANTHER" id="PTHR30035:SF3">
    <property type="entry name" value="INTERMEMBRANE PHOSPHOLIPID TRANSPORT SYSTEM LIPOPROTEIN MLAA"/>
    <property type="match status" value="1"/>
</dbReference>
<dbReference type="PANTHER" id="PTHR30035">
    <property type="entry name" value="LIPOPROTEIN VACJ-RELATED"/>
    <property type="match status" value="1"/>
</dbReference>
<evidence type="ECO:0000313" key="4">
    <source>
        <dbReference type="EMBL" id="RAI57234.1"/>
    </source>
</evidence>
<evidence type="ECO:0000313" key="5">
    <source>
        <dbReference type="Proteomes" id="UP000249065"/>
    </source>
</evidence>
<dbReference type="OrthoDB" id="9785326at2"/>
<sequence>MPRPALPHPAPPRLGLPLLAACGLALASPAGPARAEADPFEGVNRQVHAFNGLARRWVLAPLAEAYQATTTPRVRRGIAQAFANLNEPLTLASSLAAGEPRLAWNAAARFSINTTLGLGGLRDRAAGLGYPRQPLTPGDALCRWGVPSGPYLVLPLLGPSTLRDAGALAATSATLSQALGSDLFLAWSSGDALVSYAGLHDSLTRIEAEALDPYAVYRSAFQQRRAAACPTDRAAAEADPSAP</sequence>
<evidence type="ECO:0008006" key="6">
    <source>
        <dbReference type="Google" id="ProtNLM"/>
    </source>
</evidence>
<feature type="signal peptide" evidence="3">
    <location>
        <begin position="1"/>
        <end position="27"/>
    </location>
</feature>
<gene>
    <name evidence="4" type="ORF">DOO78_19600</name>
</gene>